<dbReference type="Proteomes" id="UP001281147">
    <property type="component" value="Unassembled WGS sequence"/>
</dbReference>
<accession>A0ACC3ME32</accession>
<name>A0ACC3ME32_9PEZI</name>
<dbReference type="EMBL" id="JAUTXU010000305">
    <property type="protein sequence ID" value="KAK3686739.1"/>
    <property type="molecule type" value="Genomic_DNA"/>
</dbReference>
<comment type="caution">
    <text evidence="1">The sequence shown here is derived from an EMBL/GenBank/DDBJ whole genome shotgun (WGS) entry which is preliminary data.</text>
</comment>
<sequence>MPYTALQALGWLARHRKWENAFNVSSSNRISRTSCRLFAFRARLRKSKRKIVVFKRAGLKKGKNWYGENPACGCVDCGVCGRFVDVFVDGVEKGCPGLKASGGGAGGPLASFNEPSKSDGRGGAGNVGLESDQEVAKRPKTKPLARATTARKSLICKLSLRRSGRIREHNIATAAMEEATDSASIPGYSAPREGASRAAIAAFAIADRSAPVHANNATTATAAADPAADLPPPTYNLVLEESIQLEAFQIADLQAEIMAKDFEITLRKRTVTRMKVAKQGLPKHGKTVKELKAERRGITGKMKTVRERAKVLLAKLRKEEERKKKEKREAEEAAVQASGEEGTLGEGD</sequence>
<evidence type="ECO:0000313" key="2">
    <source>
        <dbReference type="Proteomes" id="UP001281147"/>
    </source>
</evidence>
<keyword evidence="2" id="KW-1185">Reference proteome</keyword>
<proteinExistence type="predicted"/>
<protein>
    <submittedName>
        <fullName evidence="1">Uncharacterized protein</fullName>
    </submittedName>
</protein>
<reference evidence="1" key="1">
    <citation type="submission" date="2023-07" db="EMBL/GenBank/DDBJ databases">
        <title>Black Yeasts Isolated from many extreme environments.</title>
        <authorList>
            <person name="Coleine C."/>
            <person name="Stajich J.E."/>
            <person name="Selbmann L."/>
        </authorList>
    </citation>
    <scope>NUCLEOTIDE SEQUENCE</scope>
    <source>
        <strain evidence="1">CCFEE 5714</strain>
    </source>
</reference>
<organism evidence="1 2">
    <name type="scientific">Vermiconidia calcicola</name>
    <dbReference type="NCBI Taxonomy" id="1690605"/>
    <lineage>
        <taxon>Eukaryota</taxon>
        <taxon>Fungi</taxon>
        <taxon>Dikarya</taxon>
        <taxon>Ascomycota</taxon>
        <taxon>Pezizomycotina</taxon>
        <taxon>Dothideomycetes</taxon>
        <taxon>Dothideomycetidae</taxon>
        <taxon>Mycosphaerellales</taxon>
        <taxon>Extremaceae</taxon>
        <taxon>Vermiconidia</taxon>
    </lineage>
</organism>
<evidence type="ECO:0000313" key="1">
    <source>
        <dbReference type="EMBL" id="KAK3686739.1"/>
    </source>
</evidence>
<gene>
    <name evidence="1" type="ORF">LTR37_019531</name>
</gene>